<evidence type="ECO:0000313" key="10">
    <source>
        <dbReference type="EMBL" id="CAE7149956.1"/>
    </source>
</evidence>
<dbReference type="Proteomes" id="UP000663827">
    <property type="component" value="Unassembled WGS sequence"/>
</dbReference>
<evidence type="ECO:0000256" key="6">
    <source>
        <dbReference type="ARBA" id="ARBA00023180"/>
    </source>
</evidence>
<dbReference type="InterPro" id="IPR046530">
    <property type="entry name" value="BIM1-like_dom"/>
</dbReference>
<feature type="domain" description="Copper acquisition factor BIM1-like" evidence="9">
    <location>
        <begin position="16"/>
        <end position="160"/>
    </location>
</feature>
<evidence type="ECO:0000256" key="1">
    <source>
        <dbReference type="ARBA" id="ARBA00004609"/>
    </source>
</evidence>
<feature type="signal peptide" evidence="8">
    <location>
        <begin position="1"/>
        <end position="17"/>
    </location>
</feature>
<keyword evidence="6" id="KW-0325">Glycoprotein</keyword>
<dbReference type="Pfam" id="PF20238">
    <property type="entry name" value="BIM1-like_dom"/>
    <property type="match status" value="1"/>
</dbReference>
<dbReference type="EMBL" id="CAJNJQ010001787">
    <property type="protein sequence ID" value="CAE7149956.1"/>
    <property type="molecule type" value="Genomic_DNA"/>
</dbReference>
<keyword evidence="7" id="KW-0449">Lipoprotein</keyword>
<dbReference type="CDD" id="cd21176">
    <property type="entry name" value="LPMO_auxiliary-like"/>
    <property type="match status" value="1"/>
</dbReference>
<evidence type="ECO:0000256" key="4">
    <source>
        <dbReference type="ARBA" id="ARBA00022729"/>
    </source>
</evidence>
<keyword evidence="5" id="KW-0472">Membrane</keyword>
<protein>
    <recommendedName>
        <fullName evidence="9">Copper acquisition factor BIM1-like domain-containing protein</fullName>
    </recommendedName>
</protein>
<organism evidence="10 11">
    <name type="scientific">Rhizoctonia solani</name>
    <dbReference type="NCBI Taxonomy" id="456999"/>
    <lineage>
        <taxon>Eukaryota</taxon>
        <taxon>Fungi</taxon>
        <taxon>Dikarya</taxon>
        <taxon>Basidiomycota</taxon>
        <taxon>Agaricomycotina</taxon>
        <taxon>Agaricomycetes</taxon>
        <taxon>Cantharellales</taxon>
        <taxon>Ceratobasidiaceae</taxon>
        <taxon>Rhizoctonia</taxon>
    </lineage>
</organism>
<evidence type="ECO:0000256" key="8">
    <source>
        <dbReference type="SAM" id="SignalP"/>
    </source>
</evidence>
<comment type="subcellular location">
    <subcellularLocation>
        <location evidence="1">Cell membrane</location>
        <topology evidence="1">Lipid-anchor</topology>
        <topology evidence="1">GPI-anchor</topology>
    </subcellularLocation>
</comment>
<evidence type="ECO:0000256" key="3">
    <source>
        <dbReference type="ARBA" id="ARBA00022622"/>
    </source>
</evidence>
<evidence type="ECO:0000256" key="2">
    <source>
        <dbReference type="ARBA" id="ARBA00022475"/>
    </source>
</evidence>
<evidence type="ECO:0000259" key="9">
    <source>
        <dbReference type="Pfam" id="PF20238"/>
    </source>
</evidence>
<dbReference type="GO" id="GO:0005886">
    <property type="term" value="C:plasma membrane"/>
    <property type="evidence" value="ECO:0007669"/>
    <property type="project" value="UniProtKB-SubCell"/>
</dbReference>
<evidence type="ECO:0000313" key="11">
    <source>
        <dbReference type="Proteomes" id="UP000663827"/>
    </source>
</evidence>
<dbReference type="GO" id="GO:0098552">
    <property type="term" value="C:side of membrane"/>
    <property type="evidence" value="ECO:0007669"/>
    <property type="project" value="UniProtKB-KW"/>
</dbReference>
<comment type="caution">
    <text evidence="10">The sequence shown here is derived from an EMBL/GenBank/DDBJ whole genome shotgun (WGS) entry which is preliminary data.</text>
</comment>
<sequence>MMTRVFAMVALAASVSAHFTLDWPPTRGFNEDIENQFCGGFTNVGARSSFPLGAAGINIDSHHDTANVIVLISFDANPQNITQFSNSSNGAQLTSFIKLEKQGEACFPVNIQSLGLSNVSNGTNATIQIQYDGGDGNLYQCADVTLLSNFVAPSNVSCASTATGTASSSAAAATSTPPSGSGNGALATQASAGVALGVAGLLAMFF</sequence>
<proteinExistence type="predicted"/>
<keyword evidence="2" id="KW-1003">Cell membrane</keyword>
<dbReference type="PANTHER" id="PTHR34992">
    <property type="entry name" value="HYPHAL ANASTAMOSIS-7 PROTEIN"/>
    <property type="match status" value="1"/>
</dbReference>
<name>A0A8H3DZZ2_9AGAM</name>
<gene>
    <name evidence="10" type="ORF">RDB_LOCUS87351</name>
</gene>
<evidence type="ECO:0000256" key="7">
    <source>
        <dbReference type="ARBA" id="ARBA00023288"/>
    </source>
</evidence>
<dbReference type="PANTHER" id="PTHR34992:SF11">
    <property type="entry name" value="COPPER ACQUISITION FACTOR BIM1-LIKE DOMAIN-CONTAINING PROTEIN"/>
    <property type="match status" value="1"/>
</dbReference>
<keyword evidence="3" id="KW-0336">GPI-anchor</keyword>
<keyword evidence="4 8" id="KW-0732">Signal</keyword>
<dbReference type="AlphaFoldDB" id="A0A8H3DZZ2"/>
<dbReference type="InterPro" id="IPR046936">
    <property type="entry name" value="BIM1-like"/>
</dbReference>
<reference evidence="10" key="1">
    <citation type="submission" date="2021-01" db="EMBL/GenBank/DDBJ databases">
        <authorList>
            <person name="Kaushik A."/>
        </authorList>
    </citation>
    <scope>NUCLEOTIDE SEQUENCE</scope>
    <source>
        <strain evidence="10">AG5</strain>
    </source>
</reference>
<feature type="chain" id="PRO_5034970020" description="Copper acquisition factor BIM1-like domain-containing protein" evidence="8">
    <location>
        <begin position="18"/>
        <end position="206"/>
    </location>
</feature>
<evidence type="ECO:0000256" key="5">
    <source>
        <dbReference type="ARBA" id="ARBA00023136"/>
    </source>
</evidence>
<accession>A0A8H3DZZ2</accession>